<reference evidence="1" key="1">
    <citation type="journal article" date="2023" name="Mol. Biol. Evol.">
        <title>Third-Generation Sequencing Reveals the Adaptive Role of the Epigenome in Three Deep-Sea Polychaetes.</title>
        <authorList>
            <person name="Perez M."/>
            <person name="Aroh O."/>
            <person name="Sun Y."/>
            <person name="Lan Y."/>
            <person name="Juniper S.K."/>
            <person name="Young C.R."/>
            <person name="Angers B."/>
            <person name="Qian P.Y."/>
        </authorList>
    </citation>
    <scope>NUCLEOTIDE SEQUENCE</scope>
    <source>
        <strain evidence="1">R07B-5</strain>
    </source>
</reference>
<evidence type="ECO:0000313" key="2">
    <source>
        <dbReference type="Proteomes" id="UP001209878"/>
    </source>
</evidence>
<dbReference type="Proteomes" id="UP001209878">
    <property type="component" value="Unassembled WGS sequence"/>
</dbReference>
<accession>A0AAD9P1W4</accession>
<comment type="caution">
    <text evidence="1">The sequence shown here is derived from an EMBL/GenBank/DDBJ whole genome shotgun (WGS) entry which is preliminary data.</text>
</comment>
<name>A0AAD9P1W4_RIDPI</name>
<evidence type="ECO:0000313" key="1">
    <source>
        <dbReference type="EMBL" id="KAK2186577.1"/>
    </source>
</evidence>
<sequence length="217" mass="25694">MEATDTETTERTPTRSRLQQRLHELYALKTHSKALLKRFNRLYVEYEDWFNRHRQSFLDAIKCTQLAVTTLLPRDITTMRHFRAVRRMAMRLEKAGLGVYCSERLDDMLSFWETFCELIEELSDSLMADVRSFADSVTRMYDPQLQTEMDLLHQLLTLQSSEEFDFGDLRSSQHTLYTYRIMLCDYSFQGLVSLLPNLLRLAARLCHLVTRMTVEKE</sequence>
<organism evidence="1 2">
    <name type="scientific">Ridgeia piscesae</name>
    <name type="common">Tubeworm</name>
    <dbReference type="NCBI Taxonomy" id="27915"/>
    <lineage>
        <taxon>Eukaryota</taxon>
        <taxon>Metazoa</taxon>
        <taxon>Spiralia</taxon>
        <taxon>Lophotrochozoa</taxon>
        <taxon>Annelida</taxon>
        <taxon>Polychaeta</taxon>
        <taxon>Sedentaria</taxon>
        <taxon>Canalipalpata</taxon>
        <taxon>Sabellida</taxon>
        <taxon>Siboglinidae</taxon>
        <taxon>Ridgeia</taxon>
    </lineage>
</organism>
<protein>
    <submittedName>
        <fullName evidence="1">Uncharacterized protein</fullName>
    </submittedName>
</protein>
<gene>
    <name evidence="1" type="ORF">NP493_195g04000</name>
</gene>
<dbReference type="AlphaFoldDB" id="A0AAD9P1W4"/>
<proteinExistence type="predicted"/>
<keyword evidence="2" id="KW-1185">Reference proteome</keyword>
<dbReference type="EMBL" id="JAODUO010000195">
    <property type="protein sequence ID" value="KAK2186577.1"/>
    <property type="molecule type" value="Genomic_DNA"/>
</dbReference>